<dbReference type="Pfam" id="PF04230">
    <property type="entry name" value="PS_pyruv_trans"/>
    <property type="match status" value="1"/>
</dbReference>
<dbReference type="RefSeq" id="WP_006272781.1">
    <property type="nucleotide sequence ID" value="NZ_GL883077.1"/>
</dbReference>
<dbReference type="HOGENOM" id="CLU_037729_2_0_5"/>
<dbReference type="GO" id="GO:0016740">
    <property type="term" value="F:transferase activity"/>
    <property type="evidence" value="ECO:0007669"/>
    <property type="project" value="UniProtKB-KW"/>
</dbReference>
<dbReference type="OrthoDB" id="9767435at2"/>
<keyword evidence="2" id="KW-0808">Transferase</keyword>
<organism evidence="2 3">
    <name type="scientific">Asticcacaulis biprosthecium C19</name>
    <dbReference type="NCBI Taxonomy" id="715226"/>
    <lineage>
        <taxon>Bacteria</taxon>
        <taxon>Pseudomonadati</taxon>
        <taxon>Pseudomonadota</taxon>
        <taxon>Alphaproteobacteria</taxon>
        <taxon>Caulobacterales</taxon>
        <taxon>Caulobacteraceae</taxon>
        <taxon>Asticcacaulis</taxon>
    </lineage>
</organism>
<accession>F4QM09</accession>
<dbReference type="eggNOG" id="COG2327">
    <property type="taxonomic scope" value="Bacteria"/>
</dbReference>
<proteinExistence type="predicted"/>
<sequence>MNKTKRVGVIDNLADIRTFKELEAFEPVTKRYSAAVGGNTGNLAFVMGTKMSLGNRYAVTFWHENPERIRQHFDHLVICCANQIGKHADLRGWGNRLELFGLPVTLVGLGAQTTNYETEIEVPEGTRHFLDVVGKLNDSPGSNIGVRGEYTRGVLADIGYDSFVTGCPSLFISPDTALGESIAAAEVSEDDAKIAVAAGNPYHPQTRALEANLIDIVSSTHGAYVIQHPDIMISLATGQFTEEDEAKLPNLLEAYGGRFKTTEDLVRWFGRHAYAFYDGFAWIDFLRHYDAAIGPRYHGVAFAVQARRPGMVVHIDNRTRELSTTTGIKSMAAADFKNVSVNEALKMVKWSYEEGLAFDENRRMRADNLAKFLIDNNLAASDRLLSLA</sequence>
<dbReference type="AlphaFoldDB" id="F4QM09"/>
<reference evidence="3" key="1">
    <citation type="submission" date="2011-03" db="EMBL/GenBank/DDBJ databases">
        <title>Draft genome sequence of Brevundimonas diminuta.</title>
        <authorList>
            <person name="Brown P.J.B."/>
            <person name="Buechlein A."/>
            <person name="Hemmerich C."/>
            <person name="Brun Y.V."/>
        </authorList>
    </citation>
    <scope>NUCLEOTIDE SEQUENCE [LARGE SCALE GENOMIC DNA]</scope>
    <source>
        <strain evidence="3">C19</strain>
    </source>
</reference>
<name>F4QM09_9CAUL</name>
<keyword evidence="3" id="KW-1185">Reference proteome</keyword>
<evidence type="ECO:0000259" key="1">
    <source>
        <dbReference type="Pfam" id="PF04230"/>
    </source>
</evidence>
<evidence type="ECO:0000313" key="2">
    <source>
        <dbReference type="EMBL" id="EGF93581.1"/>
    </source>
</evidence>
<gene>
    <name evidence="2" type="ORF">ABI_20210</name>
</gene>
<protein>
    <submittedName>
        <fullName evidence="2">Polysaccharide pyruvyl transferase</fullName>
    </submittedName>
</protein>
<dbReference type="EMBL" id="GL883077">
    <property type="protein sequence ID" value="EGF93581.1"/>
    <property type="molecule type" value="Genomic_DNA"/>
</dbReference>
<dbReference type="InterPro" id="IPR007345">
    <property type="entry name" value="Polysacch_pyruvyl_Trfase"/>
</dbReference>
<dbReference type="Proteomes" id="UP000006512">
    <property type="component" value="Unassembled WGS sequence"/>
</dbReference>
<dbReference type="STRING" id="715226.ABI_20210"/>
<feature type="domain" description="Polysaccharide pyruvyl transferase" evidence="1">
    <location>
        <begin position="63"/>
        <end position="313"/>
    </location>
</feature>
<evidence type="ECO:0000313" key="3">
    <source>
        <dbReference type="Proteomes" id="UP000006512"/>
    </source>
</evidence>